<protein>
    <recommendedName>
        <fullName evidence="3">Phage protein</fullName>
    </recommendedName>
</protein>
<sequence length="110" mass="12319">MNKKYELTNETIEYDGRILHRIKALRSIGKGLEEVKKGELGGYVETEQNLSQDGECWVYHEAKAYGEDTIIYEDAQVFGLVEVCGMDDTTGKTFSTIKIYGDAKVDGSGR</sequence>
<dbReference type="Proteomes" id="UP000236895">
    <property type="component" value="Unassembled WGS sequence"/>
</dbReference>
<accession>A0A424FKR2</accession>
<evidence type="ECO:0000313" key="2">
    <source>
        <dbReference type="Proteomes" id="UP000236895"/>
    </source>
</evidence>
<evidence type="ECO:0008006" key="3">
    <source>
        <dbReference type="Google" id="ProtNLM"/>
    </source>
</evidence>
<dbReference type="AlphaFoldDB" id="A0A424FKR2"/>
<proteinExistence type="predicted"/>
<dbReference type="EMBL" id="PKRU02000038">
    <property type="protein sequence ID" value="RPD36744.1"/>
    <property type="molecule type" value="Genomic_DNA"/>
</dbReference>
<organism evidence="1 2">
    <name type="scientific">Candidatus Liberibacter solanacearum</name>
    <dbReference type="NCBI Taxonomy" id="556287"/>
    <lineage>
        <taxon>Bacteria</taxon>
        <taxon>Pseudomonadati</taxon>
        <taxon>Pseudomonadota</taxon>
        <taxon>Alphaproteobacteria</taxon>
        <taxon>Hyphomicrobiales</taxon>
        <taxon>Rhizobiaceae</taxon>
        <taxon>Liberibacter</taxon>
    </lineage>
</organism>
<gene>
    <name evidence="1" type="ORF">C0030_006155</name>
</gene>
<comment type="caution">
    <text evidence="1">The sequence shown here is derived from an EMBL/GenBank/DDBJ whole genome shotgun (WGS) entry which is preliminary data.</text>
</comment>
<evidence type="ECO:0000313" key="1">
    <source>
        <dbReference type="EMBL" id="RPD36744.1"/>
    </source>
</evidence>
<feature type="non-terminal residue" evidence="1">
    <location>
        <position position="110"/>
    </location>
</feature>
<name>A0A424FKR2_9HYPH</name>
<reference evidence="1 2" key="1">
    <citation type="submission" date="2018-11" db="EMBL/GenBank/DDBJ databases">
        <title>Genome Analysis of Haplotype D of Candidatus Liberibacter Solanacearum.</title>
        <authorList>
            <person name="Katsir L."/>
            <person name="Ruan Z."/>
            <person name="Santos Garcia D."/>
            <person name="Piasezky A."/>
            <person name="Jiang J."/>
            <person name="Sela N."/>
            <person name="Freilich S."/>
            <person name="Bahar O."/>
        </authorList>
    </citation>
    <scope>NUCLEOTIDE SEQUENCE [LARGE SCALE GENOMIC DNA]</scope>
    <source>
        <strain evidence="2">haplotype D1</strain>
    </source>
</reference>